<dbReference type="Proteomes" id="UP000249066">
    <property type="component" value="Unassembled WGS sequence"/>
</dbReference>
<evidence type="ECO:0000313" key="2">
    <source>
        <dbReference type="Proteomes" id="UP000249066"/>
    </source>
</evidence>
<dbReference type="EMBL" id="QFNN01000008">
    <property type="protein sequence ID" value="PZO91510.1"/>
    <property type="molecule type" value="Genomic_DNA"/>
</dbReference>
<protein>
    <submittedName>
        <fullName evidence="1">Uncharacterized protein</fullName>
    </submittedName>
</protein>
<accession>A0A2W5AA57</accession>
<organism evidence="1 2">
    <name type="scientific">Sphingomonas sanxanigenens</name>
    <dbReference type="NCBI Taxonomy" id="397260"/>
    <lineage>
        <taxon>Bacteria</taxon>
        <taxon>Pseudomonadati</taxon>
        <taxon>Pseudomonadota</taxon>
        <taxon>Alphaproteobacteria</taxon>
        <taxon>Sphingomonadales</taxon>
        <taxon>Sphingomonadaceae</taxon>
        <taxon>Sphingomonas</taxon>
    </lineage>
</organism>
<reference evidence="1 2" key="1">
    <citation type="submission" date="2017-08" db="EMBL/GenBank/DDBJ databases">
        <title>Infants hospitalized years apart are colonized by the same room-sourced microbial strains.</title>
        <authorList>
            <person name="Brooks B."/>
            <person name="Olm M.R."/>
            <person name="Firek B.A."/>
            <person name="Baker R."/>
            <person name="Thomas B.C."/>
            <person name="Morowitz M.J."/>
            <person name="Banfield J.F."/>
        </authorList>
    </citation>
    <scope>NUCLEOTIDE SEQUENCE [LARGE SCALE GENOMIC DNA]</scope>
    <source>
        <strain evidence="1">S2_018_000_R2_101</strain>
    </source>
</reference>
<sequence length="154" mass="16115">MIALVKAALAWIGGARSHITLLLLALAAAGLWIAFATIRHDRDELQAFAAHVCDAAGAGFGDDDGRACLARVRALVKREHDVDRASVRVLSDAVESIGRKSSADAAAARASADRAEQASANMEKANAAVGSDDRVGADWFRALNDVGGLQPARR</sequence>
<evidence type="ECO:0000313" key="1">
    <source>
        <dbReference type="EMBL" id="PZO91510.1"/>
    </source>
</evidence>
<name>A0A2W5AA57_9SPHN</name>
<dbReference type="AlphaFoldDB" id="A0A2W5AA57"/>
<comment type="caution">
    <text evidence="1">The sequence shown here is derived from an EMBL/GenBank/DDBJ whole genome shotgun (WGS) entry which is preliminary data.</text>
</comment>
<proteinExistence type="predicted"/>
<gene>
    <name evidence="1" type="ORF">DI623_03030</name>
</gene>